<comment type="caution">
    <text evidence="1">The sequence shown here is derived from an EMBL/GenBank/DDBJ whole genome shotgun (WGS) entry which is preliminary data.</text>
</comment>
<dbReference type="Proteomes" id="UP001341840">
    <property type="component" value="Unassembled WGS sequence"/>
</dbReference>
<name>A0ABU6TW06_9FABA</name>
<dbReference type="EMBL" id="JASCZI010092244">
    <property type="protein sequence ID" value="MED6152096.1"/>
    <property type="molecule type" value="Genomic_DNA"/>
</dbReference>
<reference evidence="1 2" key="1">
    <citation type="journal article" date="2023" name="Plants (Basel)">
        <title>Bridging the Gap: Combining Genomics and Transcriptomics Approaches to Understand Stylosanthes scabra, an Orphan Legume from the Brazilian Caatinga.</title>
        <authorList>
            <person name="Ferreira-Neto J.R.C."/>
            <person name="da Silva M.D."/>
            <person name="Binneck E."/>
            <person name="de Melo N.F."/>
            <person name="da Silva R.H."/>
            <person name="de Melo A.L.T.M."/>
            <person name="Pandolfi V."/>
            <person name="Bustamante F.O."/>
            <person name="Brasileiro-Vidal A.C."/>
            <person name="Benko-Iseppon A.M."/>
        </authorList>
    </citation>
    <scope>NUCLEOTIDE SEQUENCE [LARGE SCALE GENOMIC DNA]</scope>
    <source>
        <tissue evidence="1">Leaves</tissue>
    </source>
</reference>
<sequence length="149" mass="16687">MPVCVPFKRWCEARALHSSHHAEFRTLNYSWTFTLNLLRNAVECCCGASCFLTSLSTAAWYSVNLWMIIAGIGELMRFSPCPASLLLVPPLLLPPLLDSLSVHHNRHCSCIFLTQDKDVRLGAFGLARTLKAYDFAYGCLKVTIARHAN</sequence>
<evidence type="ECO:0000313" key="1">
    <source>
        <dbReference type="EMBL" id="MED6152096.1"/>
    </source>
</evidence>
<proteinExistence type="predicted"/>
<organism evidence="1 2">
    <name type="scientific">Stylosanthes scabra</name>
    <dbReference type="NCBI Taxonomy" id="79078"/>
    <lineage>
        <taxon>Eukaryota</taxon>
        <taxon>Viridiplantae</taxon>
        <taxon>Streptophyta</taxon>
        <taxon>Embryophyta</taxon>
        <taxon>Tracheophyta</taxon>
        <taxon>Spermatophyta</taxon>
        <taxon>Magnoliopsida</taxon>
        <taxon>eudicotyledons</taxon>
        <taxon>Gunneridae</taxon>
        <taxon>Pentapetalae</taxon>
        <taxon>rosids</taxon>
        <taxon>fabids</taxon>
        <taxon>Fabales</taxon>
        <taxon>Fabaceae</taxon>
        <taxon>Papilionoideae</taxon>
        <taxon>50 kb inversion clade</taxon>
        <taxon>dalbergioids sensu lato</taxon>
        <taxon>Dalbergieae</taxon>
        <taxon>Pterocarpus clade</taxon>
        <taxon>Stylosanthes</taxon>
    </lineage>
</organism>
<gene>
    <name evidence="1" type="ORF">PIB30_088727</name>
</gene>
<keyword evidence="2" id="KW-1185">Reference proteome</keyword>
<accession>A0ABU6TW06</accession>
<protein>
    <submittedName>
        <fullName evidence="1">Uncharacterized protein</fullName>
    </submittedName>
</protein>
<evidence type="ECO:0000313" key="2">
    <source>
        <dbReference type="Proteomes" id="UP001341840"/>
    </source>
</evidence>